<accession>A0A0K6INI9</accession>
<organism evidence="3 4">
    <name type="scientific">Marinomonas fungiae</name>
    <dbReference type="NCBI Taxonomy" id="1137284"/>
    <lineage>
        <taxon>Bacteria</taxon>
        <taxon>Pseudomonadati</taxon>
        <taxon>Pseudomonadota</taxon>
        <taxon>Gammaproteobacteria</taxon>
        <taxon>Oceanospirillales</taxon>
        <taxon>Oceanospirillaceae</taxon>
        <taxon>Marinomonas</taxon>
    </lineage>
</organism>
<dbReference type="Proteomes" id="UP000182769">
    <property type="component" value="Unassembled WGS sequence"/>
</dbReference>
<dbReference type="CDD" id="cd06257">
    <property type="entry name" value="DnaJ"/>
    <property type="match status" value="1"/>
</dbReference>
<dbReference type="InterPro" id="IPR021059">
    <property type="entry name" value="DnaJ-related_N"/>
</dbReference>
<dbReference type="AlphaFoldDB" id="A0A0K6INI9"/>
<feature type="domain" description="J" evidence="2">
    <location>
        <begin position="141"/>
        <end position="196"/>
    </location>
</feature>
<evidence type="ECO:0000313" key="4">
    <source>
        <dbReference type="Proteomes" id="UP000182769"/>
    </source>
</evidence>
<keyword evidence="1" id="KW-0143">Chaperone</keyword>
<dbReference type="EMBL" id="CYHG01000007">
    <property type="protein sequence ID" value="CUB04651.1"/>
    <property type="molecule type" value="Genomic_DNA"/>
</dbReference>
<dbReference type="Pfam" id="PF00226">
    <property type="entry name" value="DnaJ"/>
    <property type="match status" value="1"/>
</dbReference>
<evidence type="ECO:0000259" key="2">
    <source>
        <dbReference type="PROSITE" id="PS50076"/>
    </source>
</evidence>
<keyword evidence="4" id="KW-1185">Reference proteome</keyword>
<proteinExistence type="predicted"/>
<reference evidence="4" key="1">
    <citation type="submission" date="2015-08" db="EMBL/GenBank/DDBJ databases">
        <authorList>
            <person name="Varghese N."/>
        </authorList>
    </citation>
    <scope>NUCLEOTIDE SEQUENCE [LARGE SCALE GENOMIC DNA]</scope>
    <source>
        <strain evidence="4">JCM 18476</strain>
    </source>
</reference>
<sequence>MRNPLIPDILAFLRDHPEGIEEYDLLKALKAKHPMLSKLAEDQNLLLFRQHFLIMNALYQLKNSLWVEEQITLNITGMRVNLQYAPPEATSDCTTLSDSHDAKLGAYYMDWDEYVNTDKDAVEQLLQSFYNGIATIDERKDALKTLALHVDFIDDKDAIKRQYRKLARDAHPDRGGDPERFISLRQAYECLMHALI</sequence>
<dbReference type="PROSITE" id="PS50076">
    <property type="entry name" value="DNAJ_2"/>
    <property type="match status" value="1"/>
</dbReference>
<dbReference type="InterPro" id="IPR001623">
    <property type="entry name" value="DnaJ_domain"/>
</dbReference>
<dbReference type="STRING" id="1137284.GCA_001418205_02521"/>
<protein>
    <submittedName>
        <fullName evidence="3">DNA-J related protein/DnaJ domain</fullName>
    </submittedName>
</protein>
<dbReference type="OrthoDB" id="581986at2"/>
<dbReference type="SMART" id="SM00271">
    <property type="entry name" value="DnaJ"/>
    <property type="match status" value="1"/>
</dbReference>
<dbReference type="RefSeq" id="WP_055463583.1">
    <property type="nucleotide sequence ID" value="NZ_CYHG01000007.1"/>
</dbReference>
<evidence type="ECO:0000256" key="1">
    <source>
        <dbReference type="ARBA" id="ARBA00023186"/>
    </source>
</evidence>
<dbReference type="InterPro" id="IPR036869">
    <property type="entry name" value="J_dom_sf"/>
</dbReference>
<evidence type="ECO:0000313" key="3">
    <source>
        <dbReference type="EMBL" id="CUB04651.1"/>
    </source>
</evidence>
<dbReference type="Pfam" id="PF12339">
    <property type="entry name" value="DNAJ_related"/>
    <property type="match status" value="1"/>
</dbReference>
<gene>
    <name evidence="3" type="ORF">Ga0061065_107224</name>
</gene>
<dbReference type="SUPFAM" id="SSF46565">
    <property type="entry name" value="Chaperone J-domain"/>
    <property type="match status" value="1"/>
</dbReference>
<name>A0A0K6INI9_9GAMM</name>
<dbReference type="Gene3D" id="1.10.287.110">
    <property type="entry name" value="DnaJ domain"/>
    <property type="match status" value="1"/>
</dbReference>